<evidence type="ECO:0000256" key="6">
    <source>
        <dbReference type="ARBA" id="ARBA00023180"/>
    </source>
</evidence>
<dbReference type="InterPro" id="IPR002890">
    <property type="entry name" value="MG2"/>
</dbReference>
<dbReference type="Proteomes" id="UP000316079">
    <property type="component" value="Unassembled WGS sequence"/>
</dbReference>
<dbReference type="STRING" id="623744.A0A553P9F3"/>
<protein>
    <recommendedName>
        <fullName evidence="12">Alpha-2-macroglobulin-like protein 1</fullName>
    </recommendedName>
</protein>
<dbReference type="SMART" id="SM01360">
    <property type="entry name" value="A2M"/>
    <property type="match status" value="2"/>
</dbReference>
<evidence type="ECO:0000256" key="5">
    <source>
        <dbReference type="ARBA" id="ARBA00023157"/>
    </source>
</evidence>
<dbReference type="InterPro" id="IPR014756">
    <property type="entry name" value="Ig_E-set"/>
</dbReference>
<dbReference type="Pfam" id="PF07678">
    <property type="entry name" value="TED_complement"/>
    <property type="match status" value="4"/>
</dbReference>
<dbReference type="EMBL" id="SRMA01026714">
    <property type="protein sequence ID" value="TRY74303.1"/>
    <property type="molecule type" value="Genomic_DNA"/>
</dbReference>
<keyword evidence="11" id="KW-1185">Reference proteome</keyword>
<dbReference type="PANTHER" id="PTHR11412">
    <property type="entry name" value="MACROGLOBULIN / COMPLEMENT"/>
    <property type="match status" value="1"/>
</dbReference>
<feature type="domain" description="Alpha-macroglobulin receptor-binding" evidence="9">
    <location>
        <begin position="1244"/>
        <end position="1329"/>
    </location>
</feature>
<dbReference type="InterPro" id="IPR013783">
    <property type="entry name" value="Ig-like_fold"/>
</dbReference>
<dbReference type="Gene3D" id="2.60.40.1940">
    <property type="match status" value="2"/>
</dbReference>
<dbReference type="Gene3D" id="2.60.40.690">
    <property type="entry name" value="Alpha-macroglobulin, receptor-binding domain"/>
    <property type="match status" value="2"/>
</dbReference>
<evidence type="ECO:0000313" key="11">
    <source>
        <dbReference type="Proteomes" id="UP000316079"/>
    </source>
</evidence>
<keyword evidence="2" id="KW-0646">Protease inhibitor</keyword>
<dbReference type="InterPro" id="IPR011625">
    <property type="entry name" value="A2M_N_BRD"/>
</dbReference>
<dbReference type="SMART" id="SM01361">
    <property type="entry name" value="A2M_recep"/>
    <property type="match status" value="2"/>
</dbReference>
<accession>A0A553P9F3</accession>
<dbReference type="SUPFAM" id="SSF81296">
    <property type="entry name" value="E set domains"/>
    <property type="match status" value="2"/>
</dbReference>
<dbReference type="InterPro" id="IPR008930">
    <property type="entry name" value="Terpenoid_cyclase/PrenylTrfase"/>
</dbReference>
<feature type="domain" description="Alpha-2-macroglobulin bait region" evidence="7">
    <location>
        <begin position="1749"/>
        <end position="1879"/>
    </location>
</feature>
<dbReference type="Pfam" id="PF17791">
    <property type="entry name" value="MG3"/>
    <property type="match status" value="2"/>
</dbReference>
<keyword evidence="5" id="KW-1015">Disulfide bond</keyword>
<dbReference type="SMART" id="SM01359">
    <property type="entry name" value="A2M_N_2"/>
    <property type="match status" value="2"/>
</dbReference>
<dbReference type="InterPro" id="IPR009048">
    <property type="entry name" value="A-macroglobulin_rcpt-bd"/>
</dbReference>
<feature type="domain" description="Alpha-macroglobulin receptor-binding" evidence="9">
    <location>
        <begin position="2537"/>
        <end position="2626"/>
    </location>
</feature>
<dbReference type="GO" id="GO:0005615">
    <property type="term" value="C:extracellular space"/>
    <property type="evidence" value="ECO:0007669"/>
    <property type="project" value="InterPro"/>
</dbReference>
<dbReference type="GO" id="GO:0007399">
    <property type="term" value="P:nervous system development"/>
    <property type="evidence" value="ECO:0007669"/>
    <property type="project" value="UniProtKB-ARBA"/>
</dbReference>
<name>A0A553P9F3_9TELE</name>
<evidence type="ECO:0000259" key="7">
    <source>
        <dbReference type="SMART" id="SM01359"/>
    </source>
</evidence>
<dbReference type="Gene3D" id="2.60.40.1930">
    <property type="match status" value="4"/>
</dbReference>
<dbReference type="SUPFAM" id="SSF49410">
    <property type="entry name" value="Alpha-macroglobulin receptor domain"/>
    <property type="match status" value="2"/>
</dbReference>
<dbReference type="PANTHER" id="PTHR11412:SF150">
    <property type="entry name" value="ALPHA-2-MACROGLOBULIN-RELATED"/>
    <property type="match status" value="1"/>
</dbReference>
<dbReference type="Pfam" id="PF07677">
    <property type="entry name" value="A2M_recep"/>
    <property type="match status" value="2"/>
</dbReference>
<dbReference type="GO" id="GO:0004867">
    <property type="term" value="F:serine-type endopeptidase inhibitor activity"/>
    <property type="evidence" value="ECO:0007669"/>
    <property type="project" value="UniProtKB-KW"/>
</dbReference>
<comment type="similarity">
    <text evidence="1">Belongs to the protease inhibitor I39 (alpha-2-macroglobulin) family.</text>
</comment>
<sequence>MAVMEYCVWRGFILALLALAVGARFGGFPFSGPRFPHMDVPTPVPANGASSGPLFMVTFPSVIQSGSESKLCASLLKPNESLTLTVSLFDDKGSTSQLVQQNSRSEFHRCFSFQAPRVDGDSIQKLRVDVQGRAFKMTEERKVMFRFYQPSTFIQTDKPLYNPGQTVNFRVVTLDTELVPLEQMYNPLVIEDNNNIRIAQWANVSSTSWLLELSYDLNPEAQVGLYTVRAFIGDRMISQVFEVKKYVLPKFDITVNVPQTYSVGDEGLTVTVCGRYTYGQPVLGLTLVQVCREPLPYVTDPGVTRMCQNATRKTNDTGCASLTLSTSAFFSTTFEDNLQNSFLVTSNLTEVGTDVVMSKNTTVYITFEVGKVSFVDVPSVFTSGTTVNGRVSASFFNGTLIPNKLIYLLESSQWPNKLLLNLTTDQNGYGTFSLDTANFPKADLNLLLSATPQVFYGYKSPYFNSDSRLVQLLKDATPDNPDYSKLTIQKLDQPLKCDSTYSIMVTYSFAGEAGDYSVDIVYMVLSRGIIVQNGFQKVQASDSVTSGSVSFTLTVSVSMAPVIQIVTYGVLPSQNVVSMQFSPVQAVPSEGNVLTVNAQAGSLCGIGAVDQSVLIMEPGRRLNAEMIFNLLPVQSLSDFPPGVEDEQECLGVRPRRAVQADKAYDSFKNVGMKIATNLPVREPQCLIYRGYNYYRNFPIMYRTSPVDVPMFSSIAGGESPNGGSSSNDVTVRTYFPETWLWQLAQVGASGSTSIAVTVPDTITTWEADAFCLSPKGFGLAPTSVLTVFQPFFLELTLPYSIVRGESLELKATVFNYLPQCIKVQVTPTPSSNFTLQSLTDSSSCLCANGRKTFRWSLTATVLGKLNITVSAQAKSSQTPCGTEAVVLPTRGRVDVVTQSLKVLAEGVERTLVQSLLLCPKGDMMGRALKNLNSLLQLPSGCGEQNMIILAPNIYILRYLEVTAQLTSTIRDTAMGYLQTGYQGQLNYRHTDGSYSTFGNDASNTWLTAFVLRSFGLAQSYIFIDPNVLQSAKNWLVSQQGSGGCFTQQGTLYHNGMKGGVGTKLHWSKTSSGDTLAVEISSYVLLAVLTKPSVTTANLGYANRIVSWLVTQQNPYGGFSSTQDTVVALHALSLYATKVFSLAGASSVTVQSSMGGEAYNFDVTNDNRLLYQEKPLKNVPGKYTVNVKGSACVSVQVACFYNIPTPAVAPQTLSVDVKVTGDCKGLAVTLTLNFTVKYSGPQQTTNMVLVDIKLLSGFTADTSLLGSQDSFATSVQRVDSKDDHVVVYLKEPLLLEQGLVGFPFLAQDFLTWMYQHLLFMVTFPSVIQSGSESKLCASLLKPNESLTLTVSLFDDKGSTSQLVQQNSRSEFHRCFSFQAPRVDGDSIQKLRVDVQGRAFKMTEERKVMFKFYQPSTFIQTDKPLYNPGQTVNFRVVTLDTELVPLEQMYNLVVIEDNNNIRIAQWANVSSTSWLLELSYDLNPEAQVGLYTVRAFIGDRMISQVFEVKKYVLPKFDITVNVPQTYSVGDEGLTVTVCGRYTYGQPVLGLTLVQVCREPLPYVTDPGVTRMCQNATRKTNDTGCASLTLSTSAFFSTTFEDNLQNSFLVTSNLTEVGTDVVMSKNTTVYITFEVGKVSFVDVPSVFTSGTTVNGRVSASFFNGTLIPNKLIYLLESSQWPNKLLLNLTTDQNGYGTFSLDTANFPKADLNLLLSATPQVFYGYKSPYFNSDSRLVQLLKDATPDNPEYSKLTIQKLDQPLKCDSTYSIMVTYSFAGEAGDYSVDIVYMVLSRGIIVQNGFQKVQASDSVTSGSVSFTLTVSVSMAPVIQIVTYGVLPSQNVVSMQFSPVQAVPSEGNVLTVNAQAGSLCGIGAVDQSVLIMEPGRRLNAEMIFNLLPVQSLSDFPPGVEDEQECLGVRPRRAVQADKAYDSFKNVGMKIATNLPVREPQCLIYRGYNYYRNLPIMYERFFVAMPTFSSIAEGESPNGGSSSNDVTVRTYFPETWLWQLAQVGASGSTSIAVTVPDTITTWEADAFCLSPKGFGLAPTSVLTVFQPFFLELTLPYSIVRGESLELKATVFNYLPQCIKVEVIPTPSSNFTLQLLTDSSSCLCANGRKTFRWSLTATVLGKLNITVSAQAKSSQTPCGTEAVVLPTRGRVDVVTRSLKVLAEGVERTLVQSLLLCPKGDMMGRALKNLNSLLQLPSGCGEQNMIILAPNIYILRYLEVTAQLTSTIRDTAMGYLQTGYQGQLNYRHTDGSYSTFGNDASNTWLTAFVLRSFGLAQSYIFIDPNVLQSAKNWLVSQQGSGGCFTQQGTLYHNGMKGGVGDNVTMTGLAGETNTRLQLLTSLNSIAISEGTKLHWSKTSSGDTLAVEISSYVLLAVLTKPSVTTANLGYANRIVSWLVTQQNPYGGFSSTQDTVVALHALSLYATKVFSLAGASSVTVQSSMGGEAYNFDVTNDNRLLYQEKPLKNVPGKYTVNVKGSACVSVQVACFYNIPTPAVAPQTLSVDVKVTGDCKSLAVTLTLNFTVKYSGPQQTTNMVLVDIKLLSGFTADTSLLGSQDSFATSVQRVDSKDDHVVVYLKEVPKGVPLSYRMQLKRVVAVQNLKPAVVNVYDYYRTSDDFEATYTSPCQ</sequence>
<evidence type="ECO:0000256" key="1">
    <source>
        <dbReference type="ARBA" id="ARBA00010952"/>
    </source>
</evidence>
<dbReference type="InterPro" id="IPR019742">
    <property type="entry name" value="MacrogloblnA2_CS"/>
</dbReference>
<keyword evidence="3" id="KW-0732">Signal</keyword>
<evidence type="ECO:0000313" key="10">
    <source>
        <dbReference type="EMBL" id="TRY74303.1"/>
    </source>
</evidence>
<evidence type="ECO:0008006" key="12">
    <source>
        <dbReference type="Google" id="ProtNLM"/>
    </source>
</evidence>
<dbReference type="Pfam" id="PF00207">
    <property type="entry name" value="A2M"/>
    <property type="match status" value="2"/>
</dbReference>
<dbReference type="InterPro" id="IPR047565">
    <property type="entry name" value="Alpha-macroglob_thiol-ester_cl"/>
</dbReference>
<feature type="domain" description="Alpha-2-macroglobulin bait region" evidence="7">
    <location>
        <begin position="486"/>
        <end position="616"/>
    </location>
</feature>
<dbReference type="InterPro" id="IPR001599">
    <property type="entry name" value="Macroglobln_a2"/>
</dbReference>
<dbReference type="InterPro" id="IPR011626">
    <property type="entry name" value="Alpha-macroglobulin_TED"/>
</dbReference>
<dbReference type="PROSITE" id="PS00477">
    <property type="entry name" value="ALPHA_2_MACROGLOBULIN"/>
    <property type="match status" value="2"/>
</dbReference>
<dbReference type="Pfam" id="PF07703">
    <property type="entry name" value="A2M_BRD"/>
    <property type="match status" value="2"/>
</dbReference>
<evidence type="ECO:0000256" key="2">
    <source>
        <dbReference type="ARBA" id="ARBA00022690"/>
    </source>
</evidence>
<reference evidence="10 11" key="1">
    <citation type="journal article" date="2019" name="Sci. Data">
        <title>Hybrid genome assembly and annotation of Danionella translucida.</title>
        <authorList>
            <person name="Kadobianskyi M."/>
            <person name="Schulze L."/>
            <person name="Schuelke M."/>
            <person name="Judkewitz B."/>
        </authorList>
    </citation>
    <scope>NUCLEOTIDE SEQUENCE [LARGE SCALE GENOMIC DNA]</scope>
    <source>
        <strain evidence="10 11">Bolton</strain>
    </source>
</reference>
<evidence type="ECO:0000256" key="4">
    <source>
        <dbReference type="ARBA" id="ARBA00022900"/>
    </source>
</evidence>
<dbReference type="SMART" id="SM01419">
    <property type="entry name" value="Thiol-ester_cl"/>
    <property type="match status" value="2"/>
</dbReference>
<dbReference type="Pfam" id="PF01835">
    <property type="entry name" value="MG2"/>
    <property type="match status" value="2"/>
</dbReference>
<feature type="domain" description="Alpha-2-macroglobulin" evidence="8">
    <location>
        <begin position="2001"/>
        <end position="2090"/>
    </location>
</feature>
<gene>
    <name evidence="10" type="ORF">DNTS_002941</name>
</gene>
<keyword evidence="4" id="KW-0722">Serine protease inhibitor</keyword>
<dbReference type="SUPFAM" id="SSF48239">
    <property type="entry name" value="Terpenoid cyclases/Protein prenyltransferases"/>
    <property type="match status" value="2"/>
</dbReference>
<dbReference type="InterPro" id="IPR041555">
    <property type="entry name" value="MG3"/>
</dbReference>
<evidence type="ECO:0000259" key="9">
    <source>
        <dbReference type="SMART" id="SM01361"/>
    </source>
</evidence>
<dbReference type="Gene3D" id="1.50.10.20">
    <property type="match status" value="4"/>
</dbReference>
<keyword evidence="6" id="KW-0325">Glycoprotein</keyword>
<organism evidence="10 11">
    <name type="scientific">Danionella cerebrum</name>
    <dbReference type="NCBI Taxonomy" id="2873325"/>
    <lineage>
        <taxon>Eukaryota</taxon>
        <taxon>Metazoa</taxon>
        <taxon>Chordata</taxon>
        <taxon>Craniata</taxon>
        <taxon>Vertebrata</taxon>
        <taxon>Euteleostomi</taxon>
        <taxon>Actinopterygii</taxon>
        <taxon>Neopterygii</taxon>
        <taxon>Teleostei</taxon>
        <taxon>Ostariophysi</taxon>
        <taxon>Cypriniformes</taxon>
        <taxon>Danionidae</taxon>
        <taxon>Danioninae</taxon>
        <taxon>Danionella</taxon>
    </lineage>
</organism>
<dbReference type="InterPro" id="IPR036595">
    <property type="entry name" value="A-macroglobulin_rcpt-bd_sf"/>
</dbReference>
<feature type="domain" description="Alpha-2-macroglobulin" evidence="8">
    <location>
        <begin position="738"/>
        <end position="827"/>
    </location>
</feature>
<dbReference type="Gene3D" id="2.60.40.10">
    <property type="entry name" value="Immunoglobulins"/>
    <property type="match status" value="2"/>
</dbReference>
<dbReference type="OrthoDB" id="9998011at2759"/>
<proteinExistence type="inferred from homology"/>
<dbReference type="Gene3D" id="2.20.130.20">
    <property type="match status" value="2"/>
</dbReference>
<dbReference type="InterPro" id="IPR050473">
    <property type="entry name" value="A2M/Complement_sys"/>
</dbReference>
<comment type="caution">
    <text evidence="10">The sequence shown here is derived from an EMBL/GenBank/DDBJ whole genome shotgun (WGS) entry which is preliminary data.</text>
</comment>
<evidence type="ECO:0000256" key="3">
    <source>
        <dbReference type="ARBA" id="ARBA00022729"/>
    </source>
</evidence>
<evidence type="ECO:0000259" key="8">
    <source>
        <dbReference type="SMART" id="SM01360"/>
    </source>
</evidence>
<dbReference type="FunFam" id="2.60.40.1930:FF:000001">
    <property type="entry name" value="CD109 isoform 3"/>
    <property type="match status" value="2"/>
</dbReference>